<organism evidence="8">
    <name type="scientific">freshwater metagenome</name>
    <dbReference type="NCBI Taxonomy" id="449393"/>
    <lineage>
        <taxon>unclassified sequences</taxon>
        <taxon>metagenomes</taxon>
        <taxon>ecological metagenomes</taxon>
    </lineage>
</organism>
<name>A0A6J6AYY4_9ZZZZ</name>
<dbReference type="EMBL" id="CAEZTZ010000016">
    <property type="protein sequence ID" value="CAB4579830.1"/>
    <property type="molecule type" value="Genomic_DNA"/>
</dbReference>
<dbReference type="GO" id="GO:0005886">
    <property type="term" value="C:plasma membrane"/>
    <property type="evidence" value="ECO:0007669"/>
    <property type="project" value="UniProtKB-SubCell"/>
</dbReference>
<protein>
    <submittedName>
        <fullName evidence="8">Unannotated protein</fullName>
    </submittedName>
</protein>
<evidence type="ECO:0000313" key="8">
    <source>
        <dbReference type="EMBL" id="CAB4531303.1"/>
    </source>
</evidence>
<reference evidence="8" key="1">
    <citation type="submission" date="2020-05" db="EMBL/GenBank/DDBJ databases">
        <authorList>
            <person name="Chiriac C."/>
            <person name="Salcher M."/>
            <person name="Ghai R."/>
            <person name="Kavagutti S V."/>
        </authorList>
    </citation>
    <scope>NUCLEOTIDE SEQUENCE</scope>
</reference>
<sequence>MTSARTIRFSPRHLFRFFAFTEAVTWTLLLGALAFRAAFGAPSTLLTIVGGIHGAVFLGYGVVAALVGVNNRWGVGRTVLGIALAVVPYATIPFEIRTEKAGRLAGAWRRTATSDPRDAHWFDRLYRWFLNRPMLLALVLLTVIVAIFATLIVIGPPGGWPVDEG</sequence>
<dbReference type="AlphaFoldDB" id="A0A6J6AYY4"/>
<dbReference type="InterPro" id="IPR023845">
    <property type="entry name" value="DUF3817_TM"/>
</dbReference>
<feature type="domain" description="DUF3817" evidence="7">
    <location>
        <begin position="14"/>
        <end position="99"/>
    </location>
</feature>
<evidence type="ECO:0000313" key="10">
    <source>
        <dbReference type="EMBL" id="CAB4855085.1"/>
    </source>
</evidence>
<dbReference type="EMBL" id="CAFBLF010000001">
    <property type="protein sequence ID" value="CAB4855085.1"/>
    <property type="molecule type" value="Genomic_DNA"/>
</dbReference>
<evidence type="ECO:0000256" key="4">
    <source>
        <dbReference type="ARBA" id="ARBA00022989"/>
    </source>
</evidence>
<gene>
    <name evidence="8" type="ORF">UFOPK1413_00124</name>
    <name evidence="9" type="ORF">UFOPK1767_00231</name>
    <name evidence="10" type="ORF">UFOPK3339_00018</name>
</gene>
<feature type="transmembrane region" description="Helical" evidence="6">
    <location>
        <begin position="134"/>
        <end position="155"/>
    </location>
</feature>
<dbReference type="EMBL" id="CAEZSG010000009">
    <property type="protein sequence ID" value="CAB4531303.1"/>
    <property type="molecule type" value="Genomic_DNA"/>
</dbReference>
<keyword evidence="2" id="KW-1003">Cell membrane</keyword>
<evidence type="ECO:0000256" key="5">
    <source>
        <dbReference type="ARBA" id="ARBA00023136"/>
    </source>
</evidence>
<accession>A0A6J6AYY4</accession>
<dbReference type="PANTHER" id="PTHR40077:SF1">
    <property type="entry name" value="MEMBRANE PROTEIN"/>
    <property type="match status" value="1"/>
</dbReference>
<dbReference type="PANTHER" id="PTHR40077">
    <property type="entry name" value="MEMBRANE PROTEIN-RELATED"/>
    <property type="match status" value="1"/>
</dbReference>
<feature type="transmembrane region" description="Helical" evidence="6">
    <location>
        <begin position="50"/>
        <end position="69"/>
    </location>
</feature>
<comment type="subcellular location">
    <subcellularLocation>
        <location evidence="1">Cell membrane</location>
        <topology evidence="1">Multi-pass membrane protein</topology>
    </subcellularLocation>
</comment>
<keyword evidence="5 6" id="KW-0472">Membrane</keyword>
<proteinExistence type="predicted"/>
<dbReference type="Pfam" id="PF12823">
    <property type="entry name" value="DUF3817"/>
    <property type="match status" value="1"/>
</dbReference>
<keyword evidence="4 6" id="KW-1133">Transmembrane helix</keyword>
<evidence type="ECO:0000313" key="9">
    <source>
        <dbReference type="EMBL" id="CAB4579830.1"/>
    </source>
</evidence>
<dbReference type="NCBIfam" id="TIGR03954">
    <property type="entry name" value="integ_memb_HG"/>
    <property type="match status" value="1"/>
</dbReference>
<evidence type="ECO:0000256" key="2">
    <source>
        <dbReference type="ARBA" id="ARBA00022475"/>
    </source>
</evidence>
<evidence type="ECO:0000256" key="1">
    <source>
        <dbReference type="ARBA" id="ARBA00004651"/>
    </source>
</evidence>
<evidence type="ECO:0000259" key="7">
    <source>
        <dbReference type="Pfam" id="PF12823"/>
    </source>
</evidence>
<keyword evidence="3 6" id="KW-0812">Transmembrane</keyword>
<evidence type="ECO:0000256" key="6">
    <source>
        <dbReference type="SAM" id="Phobius"/>
    </source>
</evidence>
<evidence type="ECO:0000256" key="3">
    <source>
        <dbReference type="ARBA" id="ARBA00022692"/>
    </source>
</evidence>